<name>A0A0E9QH79_ANGAN</name>
<organism evidence="1">
    <name type="scientific">Anguilla anguilla</name>
    <name type="common">European freshwater eel</name>
    <name type="synonym">Muraena anguilla</name>
    <dbReference type="NCBI Taxonomy" id="7936"/>
    <lineage>
        <taxon>Eukaryota</taxon>
        <taxon>Metazoa</taxon>
        <taxon>Chordata</taxon>
        <taxon>Craniata</taxon>
        <taxon>Vertebrata</taxon>
        <taxon>Euteleostomi</taxon>
        <taxon>Actinopterygii</taxon>
        <taxon>Neopterygii</taxon>
        <taxon>Teleostei</taxon>
        <taxon>Anguilliformes</taxon>
        <taxon>Anguillidae</taxon>
        <taxon>Anguilla</taxon>
    </lineage>
</organism>
<protein>
    <submittedName>
        <fullName evidence="1">Uncharacterized protein</fullName>
    </submittedName>
</protein>
<accession>A0A0E9QH79</accession>
<reference evidence="1" key="1">
    <citation type="submission" date="2014-11" db="EMBL/GenBank/DDBJ databases">
        <authorList>
            <person name="Amaro Gonzalez C."/>
        </authorList>
    </citation>
    <scope>NUCLEOTIDE SEQUENCE</scope>
</reference>
<reference evidence="1" key="2">
    <citation type="journal article" date="2015" name="Fish Shellfish Immunol.">
        <title>Early steps in the European eel (Anguilla anguilla)-Vibrio vulnificus interaction in the gills: Role of the RtxA13 toxin.</title>
        <authorList>
            <person name="Callol A."/>
            <person name="Pajuelo D."/>
            <person name="Ebbesson L."/>
            <person name="Teles M."/>
            <person name="MacKenzie S."/>
            <person name="Amaro C."/>
        </authorList>
    </citation>
    <scope>NUCLEOTIDE SEQUENCE</scope>
</reference>
<dbReference type="EMBL" id="GBXM01092433">
    <property type="protein sequence ID" value="JAH16144.1"/>
    <property type="molecule type" value="Transcribed_RNA"/>
</dbReference>
<evidence type="ECO:0000313" key="1">
    <source>
        <dbReference type="EMBL" id="JAH16144.1"/>
    </source>
</evidence>
<proteinExistence type="predicted"/>
<dbReference type="AlphaFoldDB" id="A0A0E9QH79"/>
<sequence>MEISFPRTLEPFLELRNLFQNSGTFSGTQETFPKLRNLFRNSRTFPGTQEPFLELRNFLWNLGTEALFSTGGTFLRYQELWGAAGYPLHC</sequence>